<organism evidence="2 3">
    <name type="scientific">Virgibacillus profundi</name>
    <dbReference type="NCBI Taxonomy" id="2024555"/>
    <lineage>
        <taxon>Bacteria</taxon>
        <taxon>Bacillati</taxon>
        <taxon>Bacillota</taxon>
        <taxon>Bacilli</taxon>
        <taxon>Bacillales</taxon>
        <taxon>Bacillaceae</taxon>
        <taxon>Virgibacillus</taxon>
    </lineage>
</organism>
<evidence type="ECO:0000313" key="3">
    <source>
        <dbReference type="Proteomes" id="UP000218887"/>
    </source>
</evidence>
<dbReference type="SUPFAM" id="SSF47781">
    <property type="entry name" value="RuvA domain 2-like"/>
    <property type="match status" value="1"/>
</dbReference>
<feature type="domain" description="Helix-hairpin-helix DNA-binding motif class 1" evidence="1">
    <location>
        <begin position="145"/>
        <end position="164"/>
    </location>
</feature>
<dbReference type="AlphaFoldDB" id="A0A2A2IBK4"/>
<dbReference type="SMART" id="SM00278">
    <property type="entry name" value="HhH1"/>
    <property type="match status" value="2"/>
</dbReference>
<sequence length="198" mass="21493">MIDLLKKSSFFLVIGVCIVIFLYVTRDEDIGKGNAELNSVEVSATDTSEQNETLQNETKVIVDVKGEVIKPGVFEVDPNVRVNDVIQIAGGFTENADQSQVNLAQKVQDEMIIFIPKAGAGEEVQGAVGISNSSGKVRINYATQEEIESITGIGPSKAQAILQYREEHGLFRTVEDLLEVSGIGEKTLEVLKGEIQVP</sequence>
<proteinExistence type="predicted"/>
<dbReference type="GO" id="GO:0006281">
    <property type="term" value="P:DNA repair"/>
    <property type="evidence" value="ECO:0007669"/>
    <property type="project" value="InterPro"/>
</dbReference>
<dbReference type="EMBL" id="NPOA01000009">
    <property type="protein sequence ID" value="PAV28997.1"/>
    <property type="molecule type" value="Genomic_DNA"/>
</dbReference>
<dbReference type="InterPro" id="IPR019554">
    <property type="entry name" value="Soluble_ligand-bd"/>
</dbReference>
<dbReference type="InterPro" id="IPR051675">
    <property type="entry name" value="Endo/Exo/Phosphatase_dom_1"/>
</dbReference>
<dbReference type="GO" id="GO:0003677">
    <property type="term" value="F:DNA binding"/>
    <property type="evidence" value="ECO:0007669"/>
    <property type="project" value="InterPro"/>
</dbReference>
<dbReference type="RefSeq" id="WP_095656088.1">
    <property type="nucleotide sequence ID" value="NZ_NPOA01000009.1"/>
</dbReference>
<dbReference type="Gene3D" id="1.10.150.280">
    <property type="entry name" value="AF1531-like domain"/>
    <property type="match status" value="1"/>
</dbReference>
<dbReference type="PANTHER" id="PTHR21180">
    <property type="entry name" value="ENDONUCLEASE/EXONUCLEASE/PHOSPHATASE FAMILY DOMAIN-CONTAINING PROTEIN 1"/>
    <property type="match status" value="1"/>
</dbReference>
<comment type="caution">
    <text evidence="2">The sequence shown here is derived from an EMBL/GenBank/DDBJ whole genome shotgun (WGS) entry which is preliminary data.</text>
</comment>
<dbReference type="InterPro" id="IPR004509">
    <property type="entry name" value="Competence_ComEA_HhH"/>
</dbReference>
<dbReference type="Pfam" id="PF10531">
    <property type="entry name" value="SLBB"/>
    <property type="match status" value="1"/>
</dbReference>
<evidence type="ECO:0000259" key="1">
    <source>
        <dbReference type="SMART" id="SM00278"/>
    </source>
</evidence>
<dbReference type="Pfam" id="PF12836">
    <property type="entry name" value="HHH_3"/>
    <property type="match status" value="1"/>
</dbReference>
<dbReference type="GO" id="GO:0015628">
    <property type="term" value="P:protein secretion by the type II secretion system"/>
    <property type="evidence" value="ECO:0007669"/>
    <property type="project" value="TreeGrafter"/>
</dbReference>
<dbReference type="Proteomes" id="UP000218887">
    <property type="component" value="Unassembled WGS sequence"/>
</dbReference>
<gene>
    <name evidence="2" type="ORF">CIL05_13530</name>
</gene>
<feature type="domain" description="Helix-hairpin-helix DNA-binding motif class 1" evidence="1">
    <location>
        <begin position="175"/>
        <end position="194"/>
    </location>
</feature>
<reference evidence="2 3" key="1">
    <citation type="submission" date="2017-08" db="EMBL/GenBank/DDBJ databases">
        <title>Virgibacillus indicus sp. nov. and Virgibacillus profoundi sp. nov, two moderately halophilic bacteria isolated from marine sediment by using the Microfluidic Streak Plate.</title>
        <authorList>
            <person name="Xu B."/>
            <person name="Hu B."/>
            <person name="Wang J."/>
            <person name="Zhu Y."/>
            <person name="Huang L."/>
            <person name="Du W."/>
            <person name="Huang Y."/>
        </authorList>
    </citation>
    <scope>NUCLEOTIDE SEQUENCE [LARGE SCALE GENOMIC DNA]</scope>
    <source>
        <strain evidence="2 3">IO3-P3-H5</strain>
    </source>
</reference>
<dbReference type="NCBIfam" id="TIGR00426">
    <property type="entry name" value="competence protein ComEA helix-hairpin-helix repeat region"/>
    <property type="match status" value="1"/>
</dbReference>
<dbReference type="GO" id="GO:0015627">
    <property type="term" value="C:type II protein secretion system complex"/>
    <property type="evidence" value="ECO:0007669"/>
    <property type="project" value="TreeGrafter"/>
</dbReference>
<dbReference type="InterPro" id="IPR003583">
    <property type="entry name" value="Hlx-hairpin-Hlx_DNA-bd_motif"/>
</dbReference>
<dbReference type="InterPro" id="IPR010994">
    <property type="entry name" value="RuvA_2-like"/>
</dbReference>
<accession>A0A2A2IBK4</accession>
<name>A0A2A2IBK4_9BACI</name>
<dbReference type="Gene3D" id="3.10.560.10">
    <property type="entry name" value="Outer membrane lipoprotein wza domain like"/>
    <property type="match status" value="1"/>
</dbReference>
<evidence type="ECO:0000313" key="2">
    <source>
        <dbReference type="EMBL" id="PAV28997.1"/>
    </source>
</evidence>
<dbReference type="PANTHER" id="PTHR21180:SF32">
    <property type="entry name" value="ENDONUCLEASE_EXONUCLEASE_PHOSPHATASE FAMILY DOMAIN-CONTAINING PROTEIN 1"/>
    <property type="match status" value="1"/>
</dbReference>
<protein>
    <submittedName>
        <fullName evidence="2">Competence protein ComEA</fullName>
    </submittedName>
</protein>
<keyword evidence="3" id="KW-1185">Reference proteome</keyword>
<dbReference type="OrthoDB" id="9790239at2"/>